<reference evidence="2" key="1">
    <citation type="submission" date="2022-07" db="EMBL/GenBank/DDBJ databases">
        <authorList>
            <person name="Wu T."/>
        </authorList>
    </citation>
    <scope>NUCLEOTIDE SEQUENCE</scope>
    <source>
        <strain evidence="2">SD-1</strain>
    </source>
</reference>
<evidence type="ECO:0000313" key="3">
    <source>
        <dbReference type="Proteomes" id="UP001163293"/>
    </source>
</evidence>
<dbReference type="Gene3D" id="3.40.50.1820">
    <property type="entry name" value="alpha/beta hydrolase"/>
    <property type="match status" value="1"/>
</dbReference>
<keyword evidence="2" id="KW-0378">Hydrolase</keyword>
<keyword evidence="3" id="KW-1185">Reference proteome</keyword>
<feature type="compositionally biased region" description="Low complexity" evidence="1">
    <location>
        <begin position="7"/>
        <end position="17"/>
    </location>
</feature>
<protein>
    <submittedName>
        <fullName evidence="2">Alpha/beta hydrolase</fullName>
    </submittedName>
</protein>
<name>A0AAX3EMY0_PAEUR</name>
<evidence type="ECO:0000313" key="2">
    <source>
        <dbReference type="EMBL" id="UYV99500.1"/>
    </source>
</evidence>
<feature type="region of interest" description="Disordered" evidence="1">
    <location>
        <begin position="1"/>
        <end position="21"/>
    </location>
</feature>
<proteinExistence type="predicted"/>
<dbReference type="EMBL" id="CP101185">
    <property type="protein sequence ID" value="UYV99500.1"/>
    <property type="molecule type" value="Genomic_DNA"/>
</dbReference>
<organism evidence="2 3">
    <name type="scientific">Paenarthrobacter ureafaciens</name>
    <dbReference type="NCBI Taxonomy" id="37931"/>
    <lineage>
        <taxon>Bacteria</taxon>
        <taxon>Bacillati</taxon>
        <taxon>Actinomycetota</taxon>
        <taxon>Actinomycetes</taxon>
        <taxon>Micrococcales</taxon>
        <taxon>Micrococcaceae</taxon>
        <taxon>Paenarthrobacter</taxon>
    </lineage>
</organism>
<dbReference type="GO" id="GO:0016787">
    <property type="term" value="F:hydrolase activity"/>
    <property type="evidence" value="ECO:0007669"/>
    <property type="project" value="UniProtKB-KW"/>
</dbReference>
<dbReference type="AlphaFoldDB" id="A0AAX3EMY0"/>
<accession>A0AAX3EMY0</accession>
<sequence length="213" mass="22115">MNPSTDPDPYAGPGPDAAEPRHDVVCLRGGAGTGEWDEHQLDTLGARAWEPETGLALDVGGPPGQLDAWVQAASEALRESTAGPAHVLANGAAAYGAILLAARHPEQVKSMILGDPLVDTSTDGFVAALRQVRAPSLVIAAAPDIDADVSIAQCIAGGIGNGVFVIIDNATVPAHQSRSTSFNEWSRSFMKIAEGLHTVSQSLPTQLQEEPRA</sequence>
<evidence type="ECO:0000256" key="1">
    <source>
        <dbReference type="SAM" id="MobiDB-lite"/>
    </source>
</evidence>
<gene>
    <name evidence="2" type="ORF">NL394_09975</name>
</gene>
<dbReference type="Proteomes" id="UP001163293">
    <property type="component" value="Chromosome"/>
</dbReference>
<dbReference type="SUPFAM" id="SSF53474">
    <property type="entry name" value="alpha/beta-Hydrolases"/>
    <property type="match status" value="1"/>
</dbReference>
<dbReference type="RefSeq" id="WP_021472217.1">
    <property type="nucleotide sequence ID" value="NZ_BDMH01000004.1"/>
</dbReference>
<dbReference type="InterPro" id="IPR029058">
    <property type="entry name" value="AB_hydrolase_fold"/>
</dbReference>